<dbReference type="InterPro" id="IPR001208">
    <property type="entry name" value="MCM_dom"/>
</dbReference>
<evidence type="ECO:0000256" key="15">
    <source>
        <dbReference type="RuleBase" id="RU004070"/>
    </source>
</evidence>
<evidence type="ECO:0000256" key="7">
    <source>
        <dbReference type="ARBA" id="ARBA00022806"/>
    </source>
</evidence>
<dbReference type="InterPro" id="IPR056875">
    <property type="entry name" value="MCM8/REC_WHD"/>
</dbReference>
<dbReference type="Pfam" id="PF25051">
    <property type="entry name" value="WHD_MCM8"/>
    <property type="match status" value="1"/>
</dbReference>
<keyword evidence="9 15" id="KW-0238">DNA-binding</keyword>
<dbReference type="PRINTS" id="PR01657">
    <property type="entry name" value="MCMFAMILY"/>
</dbReference>
<keyword evidence="7" id="KW-0347">Helicase</keyword>
<evidence type="ECO:0000256" key="10">
    <source>
        <dbReference type="ARBA" id="ARBA00023204"/>
    </source>
</evidence>
<dbReference type="InterPro" id="IPR003593">
    <property type="entry name" value="AAA+_ATPase"/>
</dbReference>
<dbReference type="Pfam" id="PF00493">
    <property type="entry name" value="MCM"/>
    <property type="match status" value="1"/>
</dbReference>
<comment type="subcellular location">
    <subcellularLocation>
        <location evidence="1">Nucleus</location>
    </subcellularLocation>
</comment>
<keyword evidence="5" id="KW-0227">DNA damage</keyword>
<keyword evidence="10" id="KW-0234">DNA repair</keyword>
<dbReference type="CDD" id="cd22247">
    <property type="entry name" value="MCM8_WHD"/>
    <property type="match status" value="1"/>
</dbReference>
<evidence type="ECO:0000256" key="13">
    <source>
        <dbReference type="ARBA" id="ARBA00047995"/>
    </source>
</evidence>
<name>A0AAX4P5V0_9CHLO</name>
<evidence type="ECO:0000256" key="8">
    <source>
        <dbReference type="ARBA" id="ARBA00022840"/>
    </source>
</evidence>
<comment type="similarity">
    <text evidence="2 15">Belongs to the MCM family.</text>
</comment>
<evidence type="ECO:0000256" key="16">
    <source>
        <dbReference type="SAM" id="MobiDB-lite"/>
    </source>
</evidence>
<evidence type="ECO:0000256" key="5">
    <source>
        <dbReference type="ARBA" id="ARBA00022763"/>
    </source>
</evidence>
<dbReference type="FunFam" id="2.20.28.10:FF:000007">
    <property type="entry name" value="DNA helicase MCM8 isoform X1"/>
    <property type="match status" value="1"/>
</dbReference>
<keyword evidence="11" id="KW-0539">Nucleus</keyword>
<gene>
    <name evidence="18" type="ORF">HKI87_04g29860</name>
</gene>
<evidence type="ECO:0000256" key="6">
    <source>
        <dbReference type="ARBA" id="ARBA00022801"/>
    </source>
</evidence>
<evidence type="ECO:0000256" key="3">
    <source>
        <dbReference type="ARBA" id="ARBA00012551"/>
    </source>
</evidence>
<evidence type="ECO:0000256" key="14">
    <source>
        <dbReference type="ARBA" id="ARBA00069556"/>
    </source>
</evidence>
<dbReference type="GO" id="GO:0005524">
    <property type="term" value="F:ATP binding"/>
    <property type="evidence" value="ECO:0007669"/>
    <property type="project" value="UniProtKB-KW"/>
</dbReference>
<dbReference type="GO" id="GO:0017116">
    <property type="term" value="F:single-stranded DNA helicase activity"/>
    <property type="evidence" value="ECO:0007669"/>
    <property type="project" value="TreeGrafter"/>
</dbReference>
<dbReference type="GO" id="GO:0042555">
    <property type="term" value="C:MCM complex"/>
    <property type="evidence" value="ECO:0007669"/>
    <property type="project" value="TreeGrafter"/>
</dbReference>
<dbReference type="SMART" id="SM00350">
    <property type="entry name" value="MCM"/>
    <property type="match status" value="1"/>
</dbReference>
<evidence type="ECO:0000256" key="1">
    <source>
        <dbReference type="ARBA" id="ARBA00004123"/>
    </source>
</evidence>
<dbReference type="GO" id="GO:0006260">
    <property type="term" value="P:DNA replication"/>
    <property type="evidence" value="ECO:0007669"/>
    <property type="project" value="InterPro"/>
</dbReference>
<keyword evidence="8 15" id="KW-0067">ATP-binding</keyword>
<dbReference type="PANTHER" id="PTHR11630:SF47">
    <property type="entry name" value="DNA HELICASE MCM8"/>
    <property type="match status" value="1"/>
</dbReference>
<dbReference type="InterPro" id="IPR018525">
    <property type="entry name" value="MCM_CS"/>
</dbReference>
<comment type="catalytic activity">
    <reaction evidence="13">
        <text>ATP + H2O = ADP + phosphate + H(+)</text>
        <dbReference type="Rhea" id="RHEA:13065"/>
        <dbReference type="ChEBI" id="CHEBI:15377"/>
        <dbReference type="ChEBI" id="CHEBI:15378"/>
        <dbReference type="ChEBI" id="CHEBI:30616"/>
        <dbReference type="ChEBI" id="CHEBI:43474"/>
        <dbReference type="ChEBI" id="CHEBI:456216"/>
        <dbReference type="EC" id="3.6.4.12"/>
    </reaction>
</comment>
<feature type="region of interest" description="Disordered" evidence="16">
    <location>
        <begin position="266"/>
        <end position="286"/>
    </location>
</feature>
<dbReference type="InterPro" id="IPR041562">
    <property type="entry name" value="MCM_lid"/>
</dbReference>
<dbReference type="CDD" id="cd17706">
    <property type="entry name" value="MCM"/>
    <property type="match status" value="1"/>
</dbReference>
<feature type="region of interest" description="Disordered" evidence="16">
    <location>
        <begin position="564"/>
        <end position="594"/>
    </location>
</feature>
<keyword evidence="6" id="KW-0378">Hydrolase</keyword>
<dbReference type="InterPro" id="IPR033762">
    <property type="entry name" value="MCM_OB"/>
</dbReference>
<feature type="domain" description="MCM C-terminal AAA(+) ATPase" evidence="17">
    <location>
        <begin position="338"/>
        <end position="550"/>
    </location>
</feature>
<dbReference type="Gene3D" id="3.40.50.300">
    <property type="entry name" value="P-loop containing nucleotide triphosphate hydrolases"/>
    <property type="match status" value="1"/>
</dbReference>
<dbReference type="EMBL" id="CP151504">
    <property type="protein sequence ID" value="WZN61451.1"/>
    <property type="molecule type" value="Genomic_DNA"/>
</dbReference>
<dbReference type="Pfam" id="PF17855">
    <property type="entry name" value="MCM_lid"/>
    <property type="match status" value="1"/>
</dbReference>
<evidence type="ECO:0000256" key="9">
    <source>
        <dbReference type="ARBA" id="ARBA00023125"/>
    </source>
</evidence>
<protein>
    <recommendedName>
        <fullName evidence="14">Probable DNA helicase MCM8</fullName>
        <ecNumber evidence="3">3.6.4.12</ecNumber>
    </recommendedName>
    <alternativeName>
        <fullName evidence="12">Minichromosome maintenance 8</fullName>
    </alternativeName>
</protein>
<reference evidence="18 19" key="1">
    <citation type="submission" date="2024-03" db="EMBL/GenBank/DDBJ databases">
        <title>Complete genome sequence of the green alga Chloropicon roscoffensis RCC1871.</title>
        <authorList>
            <person name="Lemieux C."/>
            <person name="Pombert J.-F."/>
            <person name="Otis C."/>
            <person name="Turmel M."/>
        </authorList>
    </citation>
    <scope>NUCLEOTIDE SEQUENCE [LARGE SCALE GENOMIC DNA]</scope>
    <source>
        <strain evidence="18 19">RCC1871</strain>
    </source>
</reference>
<evidence type="ECO:0000256" key="4">
    <source>
        <dbReference type="ARBA" id="ARBA00022741"/>
    </source>
</evidence>
<evidence type="ECO:0000256" key="12">
    <source>
        <dbReference type="ARBA" id="ARBA00042306"/>
    </source>
</evidence>
<organism evidence="18 19">
    <name type="scientific">Chloropicon roscoffensis</name>
    <dbReference type="NCBI Taxonomy" id="1461544"/>
    <lineage>
        <taxon>Eukaryota</taxon>
        <taxon>Viridiplantae</taxon>
        <taxon>Chlorophyta</taxon>
        <taxon>Chloropicophyceae</taxon>
        <taxon>Chloropicales</taxon>
        <taxon>Chloropicaceae</taxon>
        <taxon>Chloropicon</taxon>
    </lineage>
</organism>
<dbReference type="PROSITE" id="PS50051">
    <property type="entry name" value="MCM_2"/>
    <property type="match status" value="1"/>
</dbReference>
<dbReference type="AlphaFoldDB" id="A0AAX4P5V0"/>
<sequence length="785" mass="83707">MADDDDFDFGHVPIAWPVYFGDEECAKDDRRVLLIAQLSGWFSTKEGWECLAHDLSLTPDCRVVMALDYGVLRSTCPIPDVFAALDMQPLEAVACLGCSAYEVIFAARPEASKGLAVLKGLKPKKVVVNFSNYPESAVKIRSLKASHLGRIVTVTGSVVRAGPVRPKVTDMSFVCGKCGSVAKQSFEDGRFCPPRACAGEGCRSRTFAPSYSEASAMDSQVVRVQEVQGPSGGGDAGNVPRAVECELVENMVDSCSAGDVVTVTGIATPSSDDRGGGGGGSKAKSQFRGSCASSLYVKALSVVAGPGPGGREPKPGEVGDEDDYEMIAKLYSRHSGDALALFALSLCPGIYGNEMLKAGLVLALFGGSRKHLSTAGRGSKSKAPLRGDAHVLMVGDPGMGKSQMLRAVCKASHRGVYVTGNISTSTGLTASVGKDGGTGEFCLEAGAVVMADQGVCCVDEFDKMGADHQSLLEVMEQQEVSVAKAGLVASLPARATIVAAANPEKGHYDSSGSLSENIKLSPALLSRFDLIFLMLDQPDEEVDGLLSEHVMRLHGRGSGKENIPALTFGKASQRRRAGGRGGGRGSQRSDSGKDRLLERIRALQSSGTKPVPLEVIQKCVVYARKHVAPVLTEEARVVLKRCYLELRSQNANCVGGIPITVRQLESMIRLAEARARCEMRERVTVEDAEDVVAIMRESLYSTVIDEYGSIKVGGRKKGKHAEAKRYLTTLAKMARAQGRRTFSVQELYGIADDIRLQVDDMVNLVEELNYAGELLKKGNGMYSLA</sequence>
<dbReference type="Proteomes" id="UP001472866">
    <property type="component" value="Chromosome 04"/>
</dbReference>
<accession>A0AAX4P5V0</accession>
<dbReference type="SMART" id="SM00382">
    <property type="entry name" value="AAA"/>
    <property type="match status" value="1"/>
</dbReference>
<dbReference type="PROSITE" id="PS00847">
    <property type="entry name" value="MCM_1"/>
    <property type="match status" value="1"/>
</dbReference>
<dbReference type="EC" id="3.6.4.12" evidence="3"/>
<dbReference type="Gene3D" id="2.20.28.10">
    <property type="match status" value="1"/>
</dbReference>
<evidence type="ECO:0000256" key="11">
    <source>
        <dbReference type="ARBA" id="ARBA00023242"/>
    </source>
</evidence>
<keyword evidence="4 15" id="KW-0547">Nucleotide-binding</keyword>
<dbReference type="GO" id="GO:0003697">
    <property type="term" value="F:single-stranded DNA binding"/>
    <property type="evidence" value="ECO:0007669"/>
    <property type="project" value="TreeGrafter"/>
</dbReference>
<evidence type="ECO:0000313" key="19">
    <source>
        <dbReference type="Proteomes" id="UP001472866"/>
    </source>
</evidence>
<evidence type="ECO:0000256" key="2">
    <source>
        <dbReference type="ARBA" id="ARBA00008010"/>
    </source>
</evidence>
<dbReference type="InterPro" id="IPR031327">
    <property type="entry name" value="MCM"/>
</dbReference>
<keyword evidence="19" id="KW-1185">Reference proteome</keyword>
<dbReference type="SUPFAM" id="SSF52540">
    <property type="entry name" value="P-loop containing nucleoside triphosphate hydrolases"/>
    <property type="match status" value="1"/>
</dbReference>
<dbReference type="Pfam" id="PF17207">
    <property type="entry name" value="MCM_OB"/>
    <property type="match status" value="1"/>
</dbReference>
<dbReference type="GO" id="GO:0016787">
    <property type="term" value="F:hydrolase activity"/>
    <property type="evidence" value="ECO:0007669"/>
    <property type="project" value="UniProtKB-KW"/>
</dbReference>
<dbReference type="GO" id="GO:0005634">
    <property type="term" value="C:nucleus"/>
    <property type="evidence" value="ECO:0007669"/>
    <property type="project" value="UniProtKB-SubCell"/>
</dbReference>
<dbReference type="GO" id="GO:0000724">
    <property type="term" value="P:double-strand break repair via homologous recombination"/>
    <property type="evidence" value="ECO:0007669"/>
    <property type="project" value="UniProtKB-ARBA"/>
</dbReference>
<evidence type="ECO:0000313" key="18">
    <source>
        <dbReference type="EMBL" id="WZN61451.1"/>
    </source>
</evidence>
<dbReference type="InterPro" id="IPR027417">
    <property type="entry name" value="P-loop_NTPase"/>
</dbReference>
<dbReference type="PANTHER" id="PTHR11630">
    <property type="entry name" value="DNA REPLICATION LICENSING FACTOR MCM FAMILY MEMBER"/>
    <property type="match status" value="1"/>
</dbReference>
<dbReference type="Gene3D" id="2.40.50.140">
    <property type="entry name" value="Nucleic acid-binding proteins"/>
    <property type="match status" value="1"/>
</dbReference>
<dbReference type="SUPFAM" id="SSF50249">
    <property type="entry name" value="Nucleic acid-binding proteins"/>
    <property type="match status" value="1"/>
</dbReference>
<dbReference type="InterPro" id="IPR012340">
    <property type="entry name" value="NA-bd_OB-fold"/>
</dbReference>
<evidence type="ECO:0000259" key="17">
    <source>
        <dbReference type="PROSITE" id="PS50051"/>
    </source>
</evidence>
<proteinExistence type="inferred from homology"/>